<dbReference type="InterPro" id="IPR012340">
    <property type="entry name" value="NA-bd_OB-fold"/>
</dbReference>
<evidence type="ECO:0000259" key="10">
    <source>
        <dbReference type="SMART" id="SM01280"/>
    </source>
</evidence>
<name>A0A8S1GWD4_9PELO</name>
<evidence type="ECO:0000256" key="9">
    <source>
        <dbReference type="SAM" id="MobiDB-lite"/>
    </source>
</evidence>
<dbReference type="AlphaFoldDB" id="A0A8S1GWD4"/>
<dbReference type="Pfam" id="PF09332">
    <property type="entry name" value="Mcm10"/>
    <property type="match status" value="1"/>
</dbReference>
<feature type="region of interest" description="Disordered" evidence="9">
    <location>
        <begin position="46"/>
        <end position="69"/>
    </location>
</feature>
<gene>
    <name evidence="11" type="ORF">CAUJ_LOCUS3564</name>
</gene>
<keyword evidence="6" id="KW-0863">Zinc-finger</keyword>
<evidence type="ECO:0000256" key="4">
    <source>
        <dbReference type="ARBA" id="ARBA00022705"/>
    </source>
</evidence>
<evidence type="ECO:0000256" key="2">
    <source>
        <dbReference type="ARBA" id="ARBA00009679"/>
    </source>
</evidence>
<dbReference type="PANTHER" id="PTHR13454:SF11">
    <property type="entry name" value="PROTEIN MCM10 HOMOLOG"/>
    <property type="match status" value="1"/>
</dbReference>
<dbReference type="InterPro" id="IPR055065">
    <property type="entry name" value="OB_MCM10"/>
</dbReference>
<dbReference type="GO" id="GO:0043596">
    <property type="term" value="C:nuclear replication fork"/>
    <property type="evidence" value="ECO:0007669"/>
    <property type="project" value="TreeGrafter"/>
</dbReference>
<evidence type="ECO:0000256" key="5">
    <source>
        <dbReference type="ARBA" id="ARBA00022723"/>
    </source>
</evidence>
<dbReference type="Gene3D" id="2.40.50.140">
    <property type="entry name" value="Nucleic acid-binding proteins"/>
    <property type="match status" value="1"/>
</dbReference>
<dbReference type="GO" id="GO:0006270">
    <property type="term" value="P:DNA replication initiation"/>
    <property type="evidence" value="ECO:0007669"/>
    <property type="project" value="InterPro"/>
</dbReference>
<accession>A0A8S1GWD4</accession>
<dbReference type="GO" id="GO:0008270">
    <property type="term" value="F:zinc ion binding"/>
    <property type="evidence" value="ECO:0007669"/>
    <property type="project" value="UniProtKB-KW"/>
</dbReference>
<dbReference type="OrthoDB" id="273123at2759"/>
<evidence type="ECO:0000313" key="11">
    <source>
        <dbReference type="EMBL" id="CAD6187645.1"/>
    </source>
</evidence>
<feature type="region of interest" description="Disordered" evidence="9">
    <location>
        <begin position="488"/>
        <end position="509"/>
    </location>
</feature>
<keyword evidence="8" id="KW-0539">Nucleus</keyword>
<comment type="subcellular location">
    <subcellularLocation>
        <location evidence="1">Nucleus</location>
    </subcellularLocation>
</comment>
<dbReference type="Pfam" id="PF24863">
    <property type="entry name" value="zf-CCCH_Mcm10"/>
    <property type="match status" value="1"/>
</dbReference>
<proteinExistence type="inferred from homology"/>
<dbReference type="SMART" id="SM01280">
    <property type="entry name" value="Mcm10"/>
    <property type="match status" value="1"/>
</dbReference>
<feature type="domain" description="Replication factor Mcm10 C-terminal" evidence="10">
    <location>
        <begin position="355"/>
        <end position="658"/>
    </location>
</feature>
<dbReference type="InterPro" id="IPR040184">
    <property type="entry name" value="Mcm10"/>
</dbReference>
<feature type="compositionally biased region" description="Basic and acidic residues" evidence="9">
    <location>
        <begin position="46"/>
        <end position="55"/>
    </location>
</feature>
<evidence type="ECO:0000313" key="12">
    <source>
        <dbReference type="Proteomes" id="UP000835052"/>
    </source>
</evidence>
<keyword evidence="4" id="KW-0235">DNA replication</keyword>
<comment type="similarity">
    <text evidence="2">Belongs to the MCM10 family.</text>
</comment>
<dbReference type="GO" id="GO:0003688">
    <property type="term" value="F:DNA replication origin binding"/>
    <property type="evidence" value="ECO:0007669"/>
    <property type="project" value="TreeGrafter"/>
</dbReference>
<dbReference type="Pfam" id="PF09329">
    <property type="entry name" value="zf-primase"/>
    <property type="match status" value="1"/>
</dbReference>
<dbReference type="InterPro" id="IPR015408">
    <property type="entry name" value="Znf_Mcm10/DnaG"/>
</dbReference>
<evidence type="ECO:0000256" key="3">
    <source>
        <dbReference type="ARBA" id="ARBA00017770"/>
    </source>
</evidence>
<dbReference type="InterPro" id="IPR056791">
    <property type="entry name" value="Znf_Mcm10_C"/>
</dbReference>
<reference evidence="11" key="1">
    <citation type="submission" date="2020-10" db="EMBL/GenBank/DDBJ databases">
        <authorList>
            <person name="Kikuchi T."/>
        </authorList>
    </citation>
    <scope>NUCLEOTIDE SEQUENCE</scope>
    <source>
        <strain evidence="11">NKZ352</strain>
    </source>
</reference>
<dbReference type="GO" id="GO:0003697">
    <property type="term" value="F:single-stranded DNA binding"/>
    <property type="evidence" value="ECO:0007669"/>
    <property type="project" value="InterPro"/>
</dbReference>
<keyword evidence="7" id="KW-0862">Zinc</keyword>
<evidence type="ECO:0000256" key="1">
    <source>
        <dbReference type="ARBA" id="ARBA00004123"/>
    </source>
</evidence>
<dbReference type="InterPro" id="IPR015411">
    <property type="entry name" value="Rep_factor_Mcm10_C"/>
</dbReference>
<organism evidence="11 12">
    <name type="scientific">Caenorhabditis auriculariae</name>
    <dbReference type="NCBI Taxonomy" id="2777116"/>
    <lineage>
        <taxon>Eukaryota</taxon>
        <taxon>Metazoa</taxon>
        <taxon>Ecdysozoa</taxon>
        <taxon>Nematoda</taxon>
        <taxon>Chromadorea</taxon>
        <taxon>Rhabditida</taxon>
        <taxon>Rhabditina</taxon>
        <taxon>Rhabditomorpha</taxon>
        <taxon>Rhabditoidea</taxon>
        <taxon>Rhabditidae</taxon>
        <taxon>Peloderinae</taxon>
        <taxon>Caenorhabditis</taxon>
    </lineage>
</organism>
<dbReference type="Proteomes" id="UP000835052">
    <property type="component" value="Unassembled WGS sequence"/>
</dbReference>
<dbReference type="EMBL" id="CAJGYM010000007">
    <property type="protein sequence ID" value="CAD6187645.1"/>
    <property type="molecule type" value="Genomic_DNA"/>
</dbReference>
<keyword evidence="5" id="KW-0479">Metal-binding</keyword>
<evidence type="ECO:0000256" key="7">
    <source>
        <dbReference type="ARBA" id="ARBA00022833"/>
    </source>
</evidence>
<comment type="caution">
    <text evidence="11">The sequence shown here is derived from an EMBL/GenBank/DDBJ whole genome shotgun (WGS) entry which is preliminary data.</text>
</comment>
<protein>
    <recommendedName>
        <fullName evidence="3">Protein MCM10 homolog</fullName>
    </recommendedName>
</protein>
<dbReference type="Pfam" id="PF22379">
    <property type="entry name" value="OB_MCM10"/>
    <property type="match status" value="1"/>
</dbReference>
<feature type="region of interest" description="Disordered" evidence="9">
    <location>
        <begin position="427"/>
        <end position="460"/>
    </location>
</feature>
<dbReference type="PANTHER" id="PTHR13454">
    <property type="entry name" value="PROTEIN MCM10 HOMOLOG"/>
    <property type="match status" value="1"/>
</dbReference>
<evidence type="ECO:0000256" key="6">
    <source>
        <dbReference type="ARBA" id="ARBA00022771"/>
    </source>
</evidence>
<evidence type="ECO:0000256" key="8">
    <source>
        <dbReference type="ARBA" id="ARBA00023242"/>
    </source>
</evidence>
<sequence>MDPLDDIIAQLGEVEESTSQTKSKEILPGIIEADFVHPTKVEEVTKNDSQDKFFEDDSDDDELTVDKKELNESGKQLESWLKKSDASEPRLEAPWKAKTKALLKEAPKLADENFCVAFDKFGISVRNPKVSSQTFGMFTAGMQLVRSSDLRPSNTFKDSWCTMAVIVEKSLTKKSNNGNEYLVWRLHDLKDCQSATVKLLIFGEAVKERWKLPLGMVVALMSAQVADDAAAAVNGKSKNTGVTLKVSKPTQIVEIGPSAHFGVCKGTKQDGNPCSNFVNKSLGEYCVYHVMNAARKLSARRGTFNAVTCGPNVGGLSVKRPAAKTPLARSLTAGSSPLMQLNSPSTSLAIRATSFNAPSTSGQKTTTKEEEKAVLDDIISSRKNSLGTRQVLQLKRLQEGAKVMKSSSPLARPASFTDFIKKEEMTTLKESRPQTIDLSNGLKPSGGATVGWPSSPVQAKKPMGARDAQEHAARLRAIAVLKKQREEAKAGVKRKAPLSPMEPAKKAKTGADMDEIQALLNRKSIHHQEATKEEGERLQKYLSGLEERERVETFTTTCMSVKNVKVVTCKQCKYTAQAQSNLCREAKHEVVKHDAEKRFFKCSSCKKRTVCFELMPIKPCNTCNETKWERVAMRDERKVVLENEKLLLRGEERTFVNV</sequence>
<keyword evidence="12" id="KW-1185">Reference proteome</keyword>